<name>A0A1D7SJ98_9CAUD</name>
<gene>
    <name evidence="1" type="ORF">Np111211_144</name>
</gene>
<accession>A0A1D7SJ98</accession>
<organism evidence="1">
    <name type="scientific">Cyanophage S-RIM14</name>
    <dbReference type="NCBI Taxonomy" id="1278423"/>
    <lineage>
        <taxon>Viruses</taxon>
        <taxon>Duplodnaviria</taxon>
        <taxon>Heunggongvirae</taxon>
        <taxon>Uroviricota</taxon>
        <taxon>Caudoviricetes</taxon>
        <taxon>Pantevenvirales</taxon>
        <taxon>Kyanoviridae</taxon>
        <taxon>Ahtivirus</taxon>
        <taxon>Ahtivirus sagseatwo</taxon>
    </lineage>
</organism>
<evidence type="ECO:0008006" key="2">
    <source>
        <dbReference type="Google" id="ProtNLM"/>
    </source>
</evidence>
<sequence length="181" mass="21265">MTYAISGYDFLPSLLDEREVSYLGAILNKEFESRTAAWDEGRGMTKMIYKPPCAEVYYHRVQYFLNSYLRTDLLETYWFCTRYYNKSFMAAHTDRNACEVSVSLNIIQDQPWELQLLDRFGAKQKFETLPGDAVLYSGIDLEHWRTPYQGEQYTQLFFHYVRSTGPYNREQGDEGPADYGV</sequence>
<proteinExistence type="predicted"/>
<evidence type="ECO:0000313" key="1">
    <source>
        <dbReference type="EMBL" id="AOO13690.1"/>
    </source>
</evidence>
<reference evidence="1" key="1">
    <citation type="journal article" date="2016" name="Environ. Microbiol.">
        <title>Genomic diversification of marine cyanophages into stable ecotypes.</title>
        <authorList>
            <person name="Marston M.F."/>
            <person name="Martiny J.B."/>
        </authorList>
    </citation>
    <scope>NUCLEOTIDE SEQUENCE</scope>
    <source>
        <strain evidence="1">Np_11_1211</strain>
    </source>
</reference>
<protein>
    <recommendedName>
        <fullName evidence="2">Ferrochelatase</fullName>
    </recommendedName>
</protein>
<dbReference type="EMBL" id="KX349300">
    <property type="protein sequence ID" value="AOO13690.1"/>
    <property type="molecule type" value="Genomic_DNA"/>
</dbReference>
<dbReference type="Proteomes" id="UP000223981">
    <property type="component" value="Segment"/>
</dbReference>